<dbReference type="EMBL" id="JAJHUN010000010">
    <property type="protein sequence ID" value="KAJ4148061.1"/>
    <property type="molecule type" value="Genomic_DNA"/>
</dbReference>
<keyword evidence="2" id="KW-1185">Reference proteome</keyword>
<dbReference type="RefSeq" id="XP_056051002.1">
    <property type="nucleotide sequence ID" value="XM_056194023.1"/>
</dbReference>
<reference evidence="1" key="1">
    <citation type="journal article" date="2023" name="Access Microbiol">
        <title>De-novo genome assembly for Akanthomyces muscarius, a biocontrol agent of insect agricultural pests.</title>
        <authorList>
            <person name="Erdos Z."/>
            <person name="Studholme D.J."/>
            <person name="Raymond B."/>
            <person name="Sharma M."/>
        </authorList>
    </citation>
    <scope>NUCLEOTIDE SEQUENCE</scope>
    <source>
        <strain evidence="1">Ve6</strain>
    </source>
</reference>
<dbReference type="GeneID" id="80889708"/>
<protein>
    <submittedName>
        <fullName evidence="1">Uncharacterized protein</fullName>
    </submittedName>
</protein>
<sequence length="73" mass="7915">MTASHPRLIWLIPTTEPAFHDVTHQPPRAEAQLGVLLHTAMGVQRRLSSPVLSDAIKPGSLQAITYCLSSNDA</sequence>
<comment type="caution">
    <text evidence="1">The sequence shown here is derived from an EMBL/GenBank/DDBJ whole genome shotgun (WGS) entry which is preliminary data.</text>
</comment>
<name>A0A9W8Q919_AKAMU</name>
<accession>A0A9W8Q919</accession>
<dbReference type="AlphaFoldDB" id="A0A9W8Q919"/>
<evidence type="ECO:0000313" key="1">
    <source>
        <dbReference type="EMBL" id="KAJ4148061.1"/>
    </source>
</evidence>
<dbReference type="Proteomes" id="UP001144673">
    <property type="component" value="Chromosome 3"/>
</dbReference>
<organism evidence="1 2">
    <name type="scientific">Akanthomyces muscarius</name>
    <name type="common">Entomopathogenic fungus</name>
    <name type="synonym">Lecanicillium muscarium</name>
    <dbReference type="NCBI Taxonomy" id="2231603"/>
    <lineage>
        <taxon>Eukaryota</taxon>
        <taxon>Fungi</taxon>
        <taxon>Dikarya</taxon>
        <taxon>Ascomycota</taxon>
        <taxon>Pezizomycotina</taxon>
        <taxon>Sordariomycetes</taxon>
        <taxon>Hypocreomycetidae</taxon>
        <taxon>Hypocreales</taxon>
        <taxon>Cordycipitaceae</taxon>
        <taxon>Akanthomyces</taxon>
    </lineage>
</organism>
<evidence type="ECO:0000313" key="2">
    <source>
        <dbReference type="Proteomes" id="UP001144673"/>
    </source>
</evidence>
<dbReference type="KEGG" id="amus:LMH87_002549"/>
<proteinExistence type="predicted"/>
<gene>
    <name evidence="1" type="ORF">LMH87_002549</name>
</gene>